<keyword evidence="1" id="KW-1133">Transmembrane helix</keyword>
<keyword evidence="3" id="KW-1185">Reference proteome</keyword>
<comment type="caution">
    <text evidence="2">The sequence shown here is derived from an EMBL/GenBank/DDBJ whole genome shotgun (WGS) entry which is preliminary data.</text>
</comment>
<dbReference type="AlphaFoldDB" id="A0AA39FJC0"/>
<dbReference type="EMBL" id="JAQQBR010000562">
    <property type="protein sequence ID" value="KAK0170476.1"/>
    <property type="molecule type" value="Genomic_DNA"/>
</dbReference>
<proteinExistence type="predicted"/>
<evidence type="ECO:0000313" key="2">
    <source>
        <dbReference type="EMBL" id="KAK0170476.1"/>
    </source>
</evidence>
<accession>A0AA39FJC0</accession>
<protein>
    <submittedName>
        <fullName evidence="2">Uncharacterized protein</fullName>
    </submittedName>
</protein>
<sequence length="141" mass="15954">MEHRKYRQFIALGSIVSIVSFTLVCISFTSEDWIDAKGSVVNESIAGHNFDSIIHYGLFKGILTRTILSSSMIYNIYFTCVWEENLCAWSCLKDKDSRLDEVKALIRGRKPTFSCAPISVLVLPEFRIGIPDQNNINGQDD</sequence>
<dbReference type="Proteomes" id="UP001168972">
    <property type="component" value="Unassembled WGS sequence"/>
</dbReference>
<keyword evidence="1" id="KW-0472">Membrane</keyword>
<reference evidence="2" key="2">
    <citation type="submission" date="2023-03" db="EMBL/GenBank/DDBJ databases">
        <authorList>
            <person name="Inwood S.N."/>
            <person name="Skelly J.G."/>
            <person name="Guhlin J."/>
            <person name="Harrop T.W.R."/>
            <person name="Goldson S.G."/>
            <person name="Dearden P.K."/>
        </authorList>
    </citation>
    <scope>NUCLEOTIDE SEQUENCE</scope>
    <source>
        <strain evidence="2">Lincoln</strain>
        <tissue evidence="2">Whole body</tissue>
    </source>
</reference>
<name>A0AA39FJC0_MICHY</name>
<reference evidence="2" key="1">
    <citation type="journal article" date="2023" name="bioRxiv">
        <title>Scaffold-level genome assemblies of two parasitoid biocontrol wasps reveal the parthenogenesis mechanism and an associated novel virus.</title>
        <authorList>
            <person name="Inwood S."/>
            <person name="Skelly J."/>
            <person name="Guhlin J."/>
            <person name="Harrop T."/>
            <person name="Goldson S."/>
            <person name="Dearden P."/>
        </authorList>
    </citation>
    <scope>NUCLEOTIDE SEQUENCE</scope>
    <source>
        <strain evidence="2">Lincoln</strain>
        <tissue evidence="2">Whole body</tissue>
    </source>
</reference>
<evidence type="ECO:0000313" key="3">
    <source>
        <dbReference type="Proteomes" id="UP001168972"/>
    </source>
</evidence>
<feature type="transmembrane region" description="Helical" evidence="1">
    <location>
        <begin position="9"/>
        <end position="29"/>
    </location>
</feature>
<gene>
    <name evidence="2" type="ORF">PV327_011417</name>
</gene>
<keyword evidence="1" id="KW-0812">Transmembrane</keyword>
<evidence type="ECO:0000256" key="1">
    <source>
        <dbReference type="SAM" id="Phobius"/>
    </source>
</evidence>
<organism evidence="2 3">
    <name type="scientific">Microctonus hyperodae</name>
    <name type="common">Parasitoid wasp</name>
    <dbReference type="NCBI Taxonomy" id="165561"/>
    <lineage>
        <taxon>Eukaryota</taxon>
        <taxon>Metazoa</taxon>
        <taxon>Ecdysozoa</taxon>
        <taxon>Arthropoda</taxon>
        <taxon>Hexapoda</taxon>
        <taxon>Insecta</taxon>
        <taxon>Pterygota</taxon>
        <taxon>Neoptera</taxon>
        <taxon>Endopterygota</taxon>
        <taxon>Hymenoptera</taxon>
        <taxon>Apocrita</taxon>
        <taxon>Ichneumonoidea</taxon>
        <taxon>Braconidae</taxon>
        <taxon>Euphorinae</taxon>
        <taxon>Microctonus</taxon>
    </lineage>
</organism>